<dbReference type="CDD" id="cd19990">
    <property type="entry name" value="PBP1_GABAb_receptor_plant"/>
    <property type="match status" value="1"/>
</dbReference>
<evidence type="ECO:0000256" key="18">
    <source>
        <dbReference type="SAM" id="SignalP"/>
    </source>
</evidence>
<dbReference type="GO" id="GO:0004930">
    <property type="term" value="F:G protein-coupled receptor activity"/>
    <property type="evidence" value="ECO:0007669"/>
    <property type="project" value="InterPro"/>
</dbReference>
<dbReference type="InterPro" id="IPR001828">
    <property type="entry name" value="ANF_lig-bd_rcpt"/>
</dbReference>
<evidence type="ECO:0000256" key="8">
    <source>
        <dbReference type="ARBA" id="ARBA00023065"/>
    </source>
</evidence>
<keyword evidence="15" id="KW-1015">Disulfide bond</keyword>
<evidence type="ECO:0000256" key="14">
    <source>
        <dbReference type="ARBA" id="ARBA00049638"/>
    </source>
</evidence>
<dbReference type="PANTHER" id="PTHR34836">
    <property type="entry name" value="OS06G0188250 PROTEIN"/>
    <property type="match status" value="1"/>
</dbReference>
<dbReference type="Gene3D" id="3.40.50.2300">
    <property type="match status" value="3"/>
</dbReference>
<keyword evidence="6 18" id="KW-0732">Signal</keyword>
<dbReference type="CDD" id="cd13686">
    <property type="entry name" value="GluR_Plant"/>
    <property type="match status" value="1"/>
</dbReference>
<dbReference type="SUPFAM" id="SSF53822">
    <property type="entry name" value="Periplasmic binding protein-like I"/>
    <property type="match status" value="1"/>
</dbReference>
<dbReference type="InterPro" id="IPR000337">
    <property type="entry name" value="GPCR_3"/>
</dbReference>
<comment type="subcellular location">
    <subcellularLocation>
        <location evidence="1">Membrane</location>
        <topology evidence="1">Multi-pass membrane protein</topology>
    </subcellularLocation>
</comment>
<comment type="subunit">
    <text evidence="3">May form heteromers.</text>
</comment>
<evidence type="ECO:0000256" key="7">
    <source>
        <dbReference type="ARBA" id="ARBA00022989"/>
    </source>
</evidence>
<dbReference type="PROSITE" id="PS51257">
    <property type="entry name" value="PROKAR_LIPOPROTEIN"/>
    <property type="match status" value="1"/>
</dbReference>
<dbReference type="InterPro" id="IPR028082">
    <property type="entry name" value="Peripla_BP_I"/>
</dbReference>
<feature type="chain" id="PRO_5008900478" evidence="18">
    <location>
        <begin position="30"/>
        <end position="1036"/>
    </location>
</feature>
<evidence type="ECO:0000256" key="16">
    <source>
        <dbReference type="SAM" id="MobiDB-lite"/>
    </source>
</evidence>
<dbReference type="InterPro" id="IPR001320">
    <property type="entry name" value="Iontro_rcpt_C"/>
</dbReference>
<keyword evidence="12" id="KW-1071">Ligand-gated ion channel</keyword>
<feature type="domain" description="Ionotropic glutamate receptor C-terminal" evidence="19">
    <location>
        <begin position="483"/>
        <end position="832"/>
    </location>
</feature>
<keyword evidence="7 17" id="KW-1133">Transmembrane helix</keyword>
<evidence type="ECO:0000256" key="10">
    <source>
        <dbReference type="ARBA" id="ARBA00023170"/>
    </source>
</evidence>
<dbReference type="InterPro" id="IPR017103">
    <property type="entry name" value="Iontropic_Glu_rcpt_pln"/>
</dbReference>
<comment type="similarity">
    <text evidence="2">Belongs to the glutamate-gated ion channel (TC 1.A.10.1) family.</text>
</comment>
<dbReference type="InterPro" id="IPR044440">
    <property type="entry name" value="GABAb_receptor_plant_PBP1"/>
</dbReference>
<comment type="function">
    <text evidence="14">Glutamate-gated receptor that probably acts as a non-selective cation channel. May be involved in light-signal transduction and calcium homeostasis via the regulation of calcium influx into cells.</text>
</comment>
<feature type="transmembrane region" description="Helical" evidence="17">
    <location>
        <begin position="669"/>
        <end position="688"/>
    </location>
</feature>
<evidence type="ECO:0000313" key="20">
    <source>
        <dbReference type="EMBL" id="JAT58309.1"/>
    </source>
</evidence>
<gene>
    <name evidence="20" type="primary">GLR2.8_6</name>
    <name evidence="20" type="ORF">g.116269</name>
</gene>
<feature type="signal peptide" evidence="18">
    <location>
        <begin position="1"/>
        <end position="29"/>
    </location>
</feature>
<evidence type="ECO:0000256" key="4">
    <source>
        <dbReference type="ARBA" id="ARBA00022448"/>
    </source>
</evidence>
<name>A0A1D1YUM9_9ARAE</name>
<dbReference type="InterPro" id="IPR019594">
    <property type="entry name" value="Glu/Gly-bd"/>
</dbReference>
<sequence>MRRQGSHVLLPIILTSLLFLFFSCSSCSSKILPSRTAGEVTNASSAASAASEFKVGVILDLETAVGKMSRLCLDMAVSDFYEAHPGYATRLLLRTRDSKRDAIAAASAAVDLLKSERVQAIIGPQTSGEAELVAELGTKARVPIVSFSATSPTLSPEKTAFFVRTAPNDSSQARPIAALVTAFGWTHVVPVYEDSEYGAGAMPSLVDAIKAVGARVPYRCVLPVSATDDLIERELCRLRAMEGRVFLVHTTRGLASRLFAVAERVGMMTQGFSWVISEGLTSLLGAMDASVVRRSMKGVLGVRPHVPNSDGLQRFRRRWQREFLKENPESDVSELSVFGLWAYDTVWALATAAERVGAGSLSSPLTEKTTNYPNDLAGLGASQTGQRLLESIRATEFEGLSGRFHLVDGQLSAPAFEVVNVNGKCRREIGYWTPGQGLVRQLNSSSEREYSASMTELAPVIWPGESTAVPRGWVEPMVGRKLRVLVPGPVEQGFHSFMKVERAPETNETVVGGYVFEVFEAALKELPYAVRFEYFTLQSNGMSGGDYNHLVRLVHEQKYDALVGDVTITANRSKLLDFTLPYTASGLSMVVPYRDDLAHKAWIFLKPLTANLWMVSGAFLVFTGAVVWLLEHRVNPDFRGPPSHQSGTVFYFIFSTLVFSHKEKMVSNLSRMVVIIWLFVVFILQSSYTASLTSMLTVKHLRPTVTDVQELIATGEYVGYLQNSFTKGMLTKMGFDGKMLRPYKSPQKYQEALANGSSNGGVGAVFDEIPYLKVFLKDYCGSYTMAGRTYKAAGFGFAFPTGSPLARDLSKAILTLTDGDKMVRIERKWFGDQSNCPKNDGDLTPDSLNLASFWGLFLITGVASVVSLLAFFFSFAYQHRHLLHDSGSDVSLWRRVKAVSRQYDQKDLSSYTFRKEAKDREDATASPHTNRTATTGDAMASPYSTDRFRRGDNTASPPASGTQSPFSICNLASGGTPPPELGSPLQEVVIPAMELAGAAVEDISSTEFVHAATWTTGSSVEMTPMHVGAEGTASQP</sequence>
<feature type="region of interest" description="Disordered" evidence="16">
    <location>
        <begin position="914"/>
        <end position="983"/>
    </location>
</feature>
<dbReference type="PIRSF" id="PIRSF037090">
    <property type="entry name" value="Iontro_Glu-like_rcpt_pln"/>
    <property type="match status" value="1"/>
</dbReference>
<dbReference type="PANTHER" id="PTHR34836:SF1">
    <property type="entry name" value="OS09G0428600 PROTEIN"/>
    <property type="match status" value="1"/>
</dbReference>
<evidence type="ECO:0000256" key="15">
    <source>
        <dbReference type="PIRSR" id="PIRSR037090-50"/>
    </source>
</evidence>
<dbReference type="GO" id="GO:0016020">
    <property type="term" value="C:membrane"/>
    <property type="evidence" value="ECO:0007669"/>
    <property type="project" value="UniProtKB-SubCell"/>
</dbReference>
<dbReference type="FunFam" id="3.40.50.2300:FF:000310">
    <property type="entry name" value="Glutamate receptor"/>
    <property type="match status" value="1"/>
</dbReference>
<evidence type="ECO:0000256" key="5">
    <source>
        <dbReference type="ARBA" id="ARBA00022692"/>
    </source>
</evidence>
<dbReference type="Pfam" id="PF00060">
    <property type="entry name" value="Lig_chan"/>
    <property type="match status" value="1"/>
</dbReference>
<evidence type="ECO:0000256" key="6">
    <source>
        <dbReference type="ARBA" id="ARBA00022729"/>
    </source>
</evidence>
<dbReference type="InterPro" id="IPR015683">
    <property type="entry name" value="Ionotropic_Glu_rcpt"/>
</dbReference>
<dbReference type="FunFam" id="3.40.190.10:FF:000396">
    <property type="entry name" value="Glutamate receptor"/>
    <property type="match status" value="1"/>
</dbReference>
<dbReference type="Gene3D" id="3.40.190.10">
    <property type="entry name" value="Periplasmic binding protein-like II"/>
    <property type="match status" value="2"/>
</dbReference>
<dbReference type="FunFam" id="3.40.190.10:FF:000195">
    <property type="entry name" value="Glutamate receptor 2.7"/>
    <property type="match status" value="1"/>
</dbReference>
<dbReference type="FunFam" id="3.40.50.2300:FF:000188">
    <property type="entry name" value="Glutamate receptor"/>
    <property type="match status" value="1"/>
</dbReference>
<evidence type="ECO:0000256" key="1">
    <source>
        <dbReference type="ARBA" id="ARBA00004141"/>
    </source>
</evidence>
<evidence type="ECO:0000256" key="12">
    <source>
        <dbReference type="ARBA" id="ARBA00023286"/>
    </source>
</evidence>
<feature type="disulfide bond" evidence="15">
    <location>
        <begin position="780"/>
        <end position="836"/>
    </location>
</feature>
<dbReference type="Gene3D" id="1.10.287.70">
    <property type="match status" value="1"/>
</dbReference>
<keyword evidence="4" id="KW-0813">Transport</keyword>
<accession>A0A1D1YUM9</accession>
<evidence type="ECO:0000256" key="11">
    <source>
        <dbReference type="ARBA" id="ARBA00023180"/>
    </source>
</evidence>
<dbReference type="GO" id="GO:0015276">
    <property type="term" value="F:ligand-gated monoatomic ion channel activity"/>
    <property type="evidence" value="ECO:0007669"/>
    <property type="project" value="InterPro"/>
</dbReference>
<organism evidence="20">
    <name type="scientific">Anthurium amnicola</name>
    <dbReference type="NCBI Taxonomy" id="1678845"/>
    <lineage>
        <taxon>Eukaryota</taxon>
        <taxon>Viridiplantae</taxon>
        <taxon>Streptophyta</taxon>
        <taxon>Embryophyta</taxon>
        <taxon>Tracheophyta</taxon>
        <taxon>Spermatophyta</taxon>
        <taxon>Magnoliopsida</taxon>
        <taxon>Liliopsida</taxon>
        <taxon>Araceae</taxon>
        <taxon>Pothoideae</taxon>
        <taxon>Potheae</taxon>
        <taxon>Anthurium</taxon>
    </lineage>
</organism>
<dbReference type="Pfam" id="PF10613">
    <property type="entry name" value="Lig_chan-Glu_bd"/>
    <property type="match status" value="1"/>
</dbReference>
<protein>
    <submittedName>
        <fullName evidence="20">Glutamate receptor 2.8</fullName>
    </submittedName>
</protein>
<evidence type="ECO:0000256" key="3">
    <source>
        <dbReference type="ARBA" id="ARBA00011095"/>
    </source>
</evidence>
<reference evidence="20" key="1">
    <citation type="submission" date="2015-07" db="EMBL/GenBank/DDBJ databases">
        <title>Transcriptome Assembly of Anthurium amnicola.</title>
        <authorList>
            <person name="Suzuki J."/>
        </authorList>
    </citation>
    <scope>NUCLEOTIDE SEQUENCE</scope>
</reference>
<keyword evidence="13" id="KW-0407">Ion channel</keyword>
<keyword evidence="8" id="KW-0406">Ion transport</keyword>
<dbReference type="SUPFAM" id="SSF53850">
    <property type="entry name" value="Periplasmic binding protein-like II"/>
    <property type="match status" value="1"/>
</dbReference>
<feature type="transmembrane region" description="Helical" evidence="17">
    <location>
        <begin position="612"/>
        <end position="630"/>
    </location>
</feature>
<dbReference type="Pfam" id="PF01094">
    <property type="entry name" value="ANF_receptor"/>
    <property type="match status" value="1"/>
</dbReference>
<evidence type="ECO:0000259" key="19">
    <source>
        <dbReference type="SMART" id="SM00079"/>
    </source>
</evidence>
<evidence type="ECO:0000256" key="17">
    <source>
        <dbReference type="SAM" id="Phobius"/>
    </source>
</evidence>
<evidence type="ECO:0000256" key="9">
    <source>
        <dbReference type="ARBA" id="ARBA00023136"/>
    </source>
</evidence>
<feature type="compositionally biased region" description="Polar residues" evidence="16">
    <location>
        <begin position="953"/>
        <end position="967"/>
    </location>
</feature>
<dbReference type="FunFam" id="1.10.287.70:FF:000037">
    <property type="entry name" value="Glutamate receptor"/>
    <property type="match status" value="1"/>
</dbReference>
<feature type="compositionally biased region" description="Basic and acidic residues" evidence="16">
    <location>
        <begin position="914"/>
        <end position="923"/>
    </location>
</feature>
<proteinExistence type="inferred from homology"/>
<evidence type="ECO:0000256" key="2">
    <source>
        <dbReference type="ARBA" id="ARBA00008685"/>
    </source>
</evidence>
<dbReference type="AlphaFoldDB" id="A0A1D1YUM9"/>
<feature type="transmembrane region" description="Helical" evidence="17">
    <location>
        <begin position="853"/>
        <end position="877"/>
    </location>
</feature>
<dbReference type="PRINTS" id="PR00248">
    <property type="entry name" value="GPCRMGR"/>
</dbReference>
<keyword evidence="11" id="KW-0325">Glycoprotein</keyword>
<dbReference type="EMBL" id="GDJX01009627">
    <property type="protein sequence ID" value="JAT58309.1"/>
    <property type="molecule type" value="Transcribed_RNA"/>
</dbReference>
<keyword evidence="9 17" id="KW-0472">Membrane</keyword>
<evidence type="ECO:0000256" key="13">
    <source>
        <dbReference type="ARBA" id="ARBA00023303"/>
    </source>
</evidence>
<feature type="compositionally biased region" description="Polar residues" evidence="16">
    <location>
        <begin position="926"/>
        <end position="935"/>
    </location>
</feature>
<keyword evidence="5 17" id="KW-0812">Transmembrane</keyword>
<dbReference type="SMART" id="SM00079">
    <property type="entry name" value="PBPe"/>
    <property type="match status" value="1"/>
</dbReference>
<keyword evidence="10 20" id="KW-0675">Receptor</keyword>